<sequence length="103" mass="11087">MERADADRLKAVLAKMMAVLVIIGAINWGLIGFFNWNLVDAIFGGGSREQTSALGRLIYSVVGLAGVALALTFPWRRPLDTMTTTTTTRITGAGANRRPDVHA</sequence>
<keyword evidence="1" id="KW-0812">Transmembrane</keyword>
<gene>
    <name evidence="2" type="ORF">JY651_32550</name>
</gene>
<feature type="transmembrane region" description="Helical" evidence="1">
    <location>
        <begin position="54"/>
        <end position="73"/>
    </location>
</feature>
<accession>A0ABX7NMA8</accession>
<protein>
    <submittedName>
        <fullName evidence="2">DUF378 domain-containing protein</fullName>
    </submittedName>
</protein>
<keyword evidence="1" id="KW-0472">Membrane</keyword>
<keyword evidence="1" id="KW-1133">Transmembrane helix</keyword>
<dbReference type="Proteomes" id="UP000662747">
    <property type="component" value="Chromosome"/>
</dbReference>
<dbReference type="EMBL" id="CP071090">
    <property type="protein sequence ID" value="QSQ19991.1"/>
    <property type="molecule type" value="Genomic_DNA"/>
</dbReference>
<dbReference type="InterPro" id="IPR007211">
    <property type="entry name" value="DUF378"/>
</dbReference>
<dbReference type="PANTHER" id="PTHR37304">
    <property type="entry name" value="MEMBRANE PROTEIN-RELATED"/>
    <property type="match status" value="1"/>
</dbReference>
<reference evidence="2 3" key="1">
    <citation type="submission" date="2021-02" db="EMBL/GenBank/DDBJ databases">
        <title>De Novo genome assembly of isolated myxobacteria.</title>
        <authorList>
            <person name="Stevens D.C."/>
        </authorList>
    </citation>
    <scope>NUCLEOTIDE SEQUENCE [LARGE SCALE GENOMIC DNA]</scope>
    <source>
        <strain evidence="3">SCPEA02</strain>
    </source>
</reference>
<dbReference type="Pfam" id="PF04070">
    <property type="entry name" value="DUF378"/>
    <property type="match status" value="1"/>
</dbReference>
<proteinExistence type="predicted"/>
<evidence type="ECO:0000313" key="3">
    <source>
        <dbReference type="Proteomes" id="UP000662747"/>
    </source>
</evidence>
<name>A0ABX7NMA8_9BACT</name>
<feature type="transmembrane region" description="Helical" evidence="1">
    <location>
        <begin position="12"/>
        <end position="34"/>
    </location>
</feature>
<evidence type="ECO:0000313" key="2">
    <source>
        <dbReference type="EMBL" id="QSQ19991.1"/>
    </source>
</evidence>
<keyword evidence="3" id="KW-1185">Reference proteome</keyword>
<dbReference type="PANTHER" id="PTHR37304:SF1">
    <property type="entry name" value="MEMBRANE PROTEIN"/>
    <property type="match status" value="1"/>
</dbReference>
<dbReference type="RefSeq" id="WP_206721572.1">
    <property type="nucleotide sequence ID" value="NZ_CP071090.1"/>
</dbReference>
<evidence type="ECO:0000256" key="1">
    <source>
        <dbReference type="SAM" id="Phobius"/>
    </source>
</evidence>
<organism evidence="2 3">
    <name type="scientific">Pyxidicoccus parkwayensis</name>
    <dbReference type="NCBI Taxonomy" id="2813578"/>
    <lineage>
        <taxon>Bacteria</taxon>
        <taxon>Pseudomonadati</taxon>
        <taxon>Myxococcota</taxon>
        <taxon>Myxococcia</taxon>
        <taxon>Myxococcales</taxon>
        <taxon>Cystobacterineae</taxon>
        <taxon>Myxococcaceae</taxon>
        <taxon>Pyxidicoccus</taxon>
    </lineage>
</organism>